<evidence type="ECO:0000313" key="2">
    <source>
        <dbReference type="EMBL" id="EKD17756.1"/>
    </source>
</evidence>
<keyword evidence="1" id="KW-0732">Signal</keyword>
<dbReference type="eggNOG" id="ENOG502RQZ9">
    <property type="taxonomic scope" value="Eukaryota"/>
</dbReference>
<dbReference type="PROSITE" id="PS50231">
    <property type="entry name" value="RICIN_B_LECTIN"/>
    <property type="match status" value="1"/>
</dbReference>
<dbReference type="RefSeq" id="XP_007292014.1">
    <property type="nucleotide sequence ID" value="XM_007291952.1"/>
</dbReference>
<dbReference type="KEGG" id="mbe:MBM_04125"/>
<evidence type="ECO:0000256" key="1">
    <source>
        <dbReference type="SAM" id="SignalP"/>
    </source>
</evidence>
<dbReference type="OrthoDB" id="5383818at2759"/>
<accession>K1WXH9</accession>
<name>K1WXH9_MARBU</name>
<sequence>MIASLYILLALGPFLSFASPFSKRIVSSLNPAAFKEAQQRDDTATRAFADAEIKTSDGKCLFVNELSGDFRANLNPIQVAPCDGSMGQRWDVISKGKHNDQVGTILLVNTLTQACMNFDPRRAAGKTVIMFSCGGRADGGGAVTNSQLFNFSASDSTEPLTLQPTNAAGTCLAVTTTTTTTTSSSSAQDDIPILDQAPCQPGDASQKFTISEGAAIAAPASPQGPSSPGTVVAPVLLNGAASSAATPTQEGGAALTSICIVTTIVTQTQLRVVAKATVTVTASASIGYS</sequence>
<reference evidence="2 3" key="1">
    <citation type="journal article" date="2012" name="BMC Genomics">
        <title>Sequencing the genome of Marssonina brunnea reveals fungus-poplar co-evolution.</title>
        <authorList>
            <person name="Zhu S."/>
            <person name="Cao Y.-Z."/>
            <person name="Jiang C."/>
            <person name="Tan B.-Y."/>
            <person name="Wang Z."/>
            <person name="Feng S."/>
            <person name="Zhang L."/>
            <person name="Su X.-H."/>
            <person name="Brejova B."/>
            <person name="Vinar T."/>
            <person name="Xu M."/>
            <person name="Wang M.-X."/>
            <person name="Zhang S.-G."/>
            <person name="Huang M.-R."/>
            <person name="Wu R."/>
            <person name="Zhou Y."/>
        </authorList>
    </citation>
    <scope>NUCLEOTIDE SEQUENCE [LARGE SCALE GENOMIC DNA]</scope>
    <source>
        <strain evidence="2 3">MB_m1</strain>
    </source>
</reference>
<organism evidence="2 3">
    <name type="scientific">Marssonina brunnea f. sp. multigermtubi (strain MB_m1)</name>
    <name type="common">Marssonina leaf spot fungus</name>
    <dbReference type="NCBI Taxonomy" id="1072389"/>
    <lineage>
        <taxon>Eukaryota</taxon>
        <taxon>Fungi</taxon>
        <taxon>Dikarya</taxon>
        <taxon>Ascomycota</taxon>
        <taxon>Pezizomycotina</taxon>
        <taxon>Leotiomycetes</taxon>
        <taxon>Helotiales</taxon>
        <taxon>Drepanopezizaceae</taxon>
        <taxon>Drepanopeziza</taxon>
    </lineage>
</organism>
<dbReference type="AlphaFoldDB" id="K1WXH9"/>
<dbReference type="Gene3D" id="2.80.10.50">
    <property type="match status" value="1"/>
</dbReference>
<dbReference type="HOGENOM" id="CLU_083945_0_0_1"/>
<dbReference type="GeneID" id="18760060"/>
<dbReference type="STRING" id="1072389.K1WXH9"/>
<dbReference type="EMBL" id="JH921435">
    <property type="protein sequence ID" value="EKD17756.1"/>
    <property type="molecule type" value="Genomic_DNA"/>
</dbReference>
<dbReference type="Proteomes" id="UP000006753">
    <property type="component" value="Unassembled WGS sequence"/>
</dbReference>
<evidence type="ECO:0000313" key="3">
    <source>
        <dbReference type="Proteomes" id="UP000006753"/>
    </source>
</evidence>
<feature type="chain" id="PRO_5003853210" evidence="1">
    <location>
        <begin position="19"/>
        <end position="289"/>
    </location>
</feature>
<dbReference type="InterPro" id="IPR035992">
    <property type="entry name" value="Ricin_B-like_lectins"/>
</dbReference>
<dbReference type="CDD" id="cd00161">
    <property type="entry name" value="beta-trefoil_Ricin-like"/>
    <property type="match status" value="1"/>
</dbReference>
<protein>
    <submittedName>
        <fullName evidence="2">Mg2+ transporter protein</fullName>
    </submittedName>
</protein>
<dbReference type="InParanoid" id="K1WXH9"/>
<gene>
    <name evidence="2" type="ORF">MBM_04125</name>
</gene>
<dbReference type="SUPFAM" id="SSF50370">
    <property type="entry name" value="Ricin B-like lectins"/>
    <property type="match status" value="1"/>
</dbReference>
<feature type="signal peptide" evidence="1">
    <location>
        <begin position="1"/>
        <end position="18"/>
    </location>
</feature>
<keyword evidence="3" id="KW-1185">Reference proteome</keyword>
<proteinExistence type="predicted"/>